<accession>A0ABZ2X1T5</accession>
<dbReference type="EMBL" id="CP151263">
    <property type="protein sequence ID" value="WZH45938.1"/>
    <property type="molecule type" value="Genomic_DNA"/>
</dbReference>
<feature type="domain" description="DUF7735" evidence="4">
    <location>
        <begin position="79"/>
        <end position="124"/>
    </location>
</feature>
<keyword evidence="2" id="KW-0472">Membrane</keyword>
<dbReference type="Pfam" id="PF24870">
    <property type="entry name" value="DUF7735"/>
    <property type="match status" value="1"/>
</dbReference>
<evidence type="ECO:0000313" key="5">
    <source>
        <dbReference type="EMBL" id="WZH45938.1"/>
    </source>
</evidence>
<evidence type="ECO:0000256" key="1">
    <source>
        <dbReference type="SAM" id="MobiDB-lite"/>
    </source>
</evidence>
<protein>
    <submittedName>
        <fullName evidence="5">Bifunctional xylanase deacetylase</fullName>
    </submittedName>
</protein>
<sequence length="221" mass="22572">MQSIILASLLASAVTANSFMAHPLMKRDLLAPRATDAASSTDAAGLVDGLSGECQSAILDVYKTLPTPPPAVVSDLMENPQTDPCDFTVPSSLSKDYASYSSKIVSWYGEYEDEISSAIKECPELAQYATALPVCASDVMGKPSEATATASETKSVVPIIATSAEKPAKTPGAGESAATTPTSGAGPVETNGAAREGAFVYAAAAVAGVVVAALWTAMTFK</sequence>
<dbReference type="GO" id="GO:0045493">
    <property type="term" value="P:xylan catabolic process"/>
    <property type="evidence" value="ECO:0007669"/>
    <property type="project" value="UniProtKB-KW"/>
</dbReference>
<keyword evidence="2" id="KW-1133">Transmembrane helix</keyword>
<proteinExistence type="predicted"/>
<evidence type="ECO:0000256" key="3">
    <source>
        <dbReference type="SAM" id="SignalP"/>
    </source>
</evidence>
<feature type="signal peptide" evidence="3">
    <location>
        <begin position="1"/>
        <end position="16"/>
    </location>
</feature>
<dbReference type="Proteomes" id="UP001489902">
    <property type="component" value="Chromosome 4"/>
</dbReference>
<name>A0ABZ2X1T5_9HYPO</name>
<gene>
    <name evidence="5" type="ORF">QYS62_007007</name>
</gene>
<keyword evidence="3" id="KW-0732">Signal</keyword>
<feature type="chain" id="PRO_5045938784" evidence="3">
    <location>
        <begin position="17"/>
        <end position="221"/>
    </location>
</feature>
<keyword evidence="5" id="KW-0326">Glycosidase</keyword>
<keyword evidence="2" id="KW-0812">Transmembrane</keyword>
<evidence type="ECO:0000256" key="2">
    <source>
        <dbReference type="SAM" id="Phobius"/>
    </source>
</evidence>
<evidence type="ECO:0000259" key="4">
    <source>
        <dbReference type="Pfam" id="PF24870"/>
    </source>
</evidence>
<organism evidence="5 6">
    <name type="scientific">Fusarium acuminatum</name>
    <dbReference type="NCBI Taxonomy" id="5515"/>
    <lineage>
        <taxon>Eukaryota</taxon>
        <taxon>Fungi</taxon>
        <taxon>Dikarya</taxon>
        <taxon>Ascomycota</taxon>
        <taxon>Pezizomycotina</taxon>
        <taxon>Sordariomycetes</taxon>
        <taxon>Hypocreomycetidae</taxon>
        <taxon>Hypocreales</taxon>
        <taxon>Nectriaceae</taxon>
        <taxon>Fusarium</taxon>
        <taxon>Fusarium tricinctum species complex</taxon>
    </lineage>
</organism>
<keyword evidence="6" id="KW-1185">Reference proteome</keyword>
<evidence type="ECO:0000313" key="6">
    <source>
        <dbReference type="Proteomes" id="UP001489902"/>
    </source>
</evidence>
<keyword evidence="5" id="KW-0624">Polysaccharide degradation</keyword>
<dbReference type="InterPro" id="IPR056637">
    <property type="entry name" value="DUF7735"/>
</dbReference>
<dbReference type="GO" id="GO:0016798">
    <property type="term" value="F:hydrolase activity, acting on glycosyl bonds"/>
    <property type="evidence" value="ECO:0007669"/>
    <property type="project" value="UniProtKB-KW"/>
</dbReference>
<feature type="transmembrane region" description="Helical" evidence="2">
    <location>
        <begin position="198"/>
        <end position="220"/>
    </location>
</feature>
<keyword evidence="5" id="KW-0378">Hydrolase</keyword>
<feature type="region of interest" description="Disordered" evidence="1">
    <location>
        <begin position="164"/>
        <end position="189"/>
    </location>
</feature>
<reference evidence="5 6" key="1">
    <citation type="submission" date="2024-04" db="EMBL/GenBank/DDBJ databases">
        <title>Complete genome sequence of Fusarium acuminatum.</title>
        <authorList>
            <person name="Lan B."/>
        </authorList>
    </citation>
    <scope>NUCLEOTIDE SEQUENCE [LARGE SCALE GENOMIC DNA]</scope>
    <source>
        <strain evidence="5">1A</strain>
    </source>
</reference>
<keyword evidence="5" id="KW-0858">Xylan degradation</keyword>
<keyword evidence="5" id="KW-0119">Carbohydrate metabolism</keyword>